<gene>
    <name evidence="1" type="ORF">P171DRAFT_119274</name>
</gene>
<sequence length="178" mass="19644">MPCCCVPRPAYVVFGCWLRRTCCTAPCFRMHTSAPSPSFACAIAHGLCSPSLLLLILSVTSLRQAIVHSEVILLARSVRHAVCCRLLCDTMHEGRTITHAKTPIDERTTEMIELDLAVGRVSLWLRRFVWGLNLLAAPRAVLCLPCRTSKRHFFQPIVEVGAASATTCHQICSKNTPS</sequence>
<comment type="caution">
    <text evidence="1">The sequence shown here is derived from an EMBL/GenBank/DDBJ whole genome shotgun (WGS) entry which is preliminary data.</text>
</comment>
<dbReference type="Proteomes" id="UP000799764">
    <property type="component" value="Unassembled WGS sequence"/>
</dbReference>
<protein>
    <submittedName>
        <fullName evidence="1">Uncharacterized protein</fullName>
    </submittedName>
</protein>
<proteinExistence type="predicted"/>
<dbReference type="AlphaFoldDB" id="A0A9P4U6I0"/>
<dbReference type="EMBL" id="MU001508">
    <property type="protein sequence ID" value="KAF2440164.1"/>
    <property type="molecule type" value="Genomic_DNA"/>
</dbReference>
<evidence type="ECO:0000313" key="1">
    <source>
        <dbReference type="EMBL" id="KAF2440164.1"/>
    </source>
</evidence>
<organism evidence="1 2">
    <name type="scientific">Karstenula rhodostoma CBS 690.94</name>
    <dbReference type="NCBI Taxonomy" id="1392251"/>
    <lineage>
        <taxon>Eukaryota</taxon>
        <taxon>Fungi</taxon>
        <taxon>Dikarya</taxon>
        <taxon>Ascomycota</taxon>
        <taxon>Pezizomycotina</taxon>
        <taxon>Dothideomycetes</taxon>
        <taxon>Pleosporomycetidae</taxon>
        <taxon>Pleosporales</taxon>
        <taxon>Massarineae</taxon>
        <taxon>Didymosphaeriaceae</taxon>
        <taxon>Karstenula</taxon>
    </lineage>
</organism>
<evidence type="ECO:0000313" key="2">
    <source>
        <dbReference type="Proteomes" id="UP000799764"/>
    </source>
</evidence>
<reference evidence="1" key="1">
    <citation type="journal article" date="2020" name="Stud. Mycol.">
        <title>101 Dothideomycetes genomes: a test case for predicting lifestyles and emergence of pathogens.</title>
        <authorList>
            <person name="Haridas S."/>
            <person name="Albert R."/>
            <person name="Binder M."/>
            <person name="Bloem J."/>
            <person name="Labutti K."/>
            <person name="Salamov A."/>
            <person name="Andreopoulos B."/>
            <person name="Baker S."/>
            <person name="Barry K."/>
            <person name="Bills G."/>
            <person name="Bluhm B."/>
            <person name="Cannon C."/>
            <person name="Castanera R."/>
            <person name="Culley D."/>
            <person name="Daum C."/>
            <person name="Ezra D."/>
            <person name="Gonzalez J."/>
            <person name="Henrissat B."/>
            <person name="Kuo A."/>
            <person name="Liang C."/>
            <person name="Lipzen A."/>
            <person name="Lutzoni F."/>
            <person name="Magnuson J."/>
            <person name="Mondo S."/>
            <person name="Nolan M."/>
            <person name="Ohm R."/>
            <person name="Pangilinan J."/>
            <person name="Park H.-J."/>
            <person name="Ramirez L."/>
            <person name="Alfaro M."/>
            <person name="Sun H."/>
            <person name="Tritt A."/>
            <person name="Yoshinaga Y."/>
            <person name="Zwiers L.-H."/>
            <person name="Turgeon B."/>
            <person name="Goodwin S."/>
            <person name="Spatafora J."/>
            <person name="Crous P."/>
            <person name="Grigoriev I."/>
        </authorList>
    </citation>
    <scope>NUCLEOTIDE SEQUENCE</scope>
    <source>
        <strain evidence="1">CBS 690.94</strain>
    </source>
</reference>
<accession>A0A9P4U6I0</accession>
<keyword evidence="2" id="KW-1185">Reference proteome</keyword>
<name>A0A9P4U6I0_9PLEO</name>